<evidence type="ECO:0000256" key="4">
    <source>
        <dbReference type="ARBA" id="ARBA00022475"/>
    </source>
</evidence>
<evidence type="ECO:0000256" key="2">
    <source>
        <dbReference type="ARBA" id="ARBA00004651"/>
    </source>
</evidence>
<dbReference type="SMART" id="SM00387">
    <property type="entry name" value="HATPase_c"/>
    <property type="match status" value="1"/>
</dbReference>
<evidence type="ECO:0000256" key="1">
    <source>
        <dbReference type="ARBA" id="ARBA00000085"/>
    </source>
</evidence>
<evidence type="ECO:0000256" key="10">
    <source>
        <dbReference type="ARBA" id="ARBA00023136"/>
    </source>
</evidence>
<comment type="caution">
    <text evidence="13">The sequence shown here is derived from an EMBL/GenBank/DDBJ whole genome shotgun (WGS) entry which is preliminary data.</text>
</comment>
<evidence type="ECO:0000256" key="5">
    <source>
        <dbReference type="ARBA" id="ARBA00022679"/>
    </source>
</evidence>
<reference evidence="13 14" key="1">
    <citation type="submission" date="2024-03" db="EMBL/GenBank/DDBJ databases">
        <title>Human intestinal bacterial collection.</title>
        <authorList>
            <person name="Pauvert C."/>
            <person name="Hitch T.C.A."/>
            <person name="Clavel T."/>
        </authorList>
    </citation>
    <scope>NUCLEOTIDE SEQUENCE [LARGE SCALE GENOMIC DNA]</scope>
    <source>
        <strain evidence="13 14">CLA-JM-H11</strain>
    </source>
</reference>
<evidence type="ECO:0000256" key="3">
    <source>
        <dbReference type="ARBA" id="ARBA00012438"/>
    </source>
</evidence>
<keyword evidence="9" id="KW-0902">Two-component regulatory system</keyword>
<evidence type="ECO:0000259" key="12">
    <source>
        <dbReference type="PROSITE" id="PS50109"/>
    </source>
</evidence>
<name>A0ABV1GHF7_9FIRM</name>
<proteinExistence type="predicted"/>
<sequence length="336" mass="38162">MKNLSFPRLVLAYFCSIWRTVLSVFLALAGLFVLTVFYHAPMELPVYTTLLTGAIGGLLFASGFSRFAQRHAQLRLLANQCDTKLSALPSPSSLLDEDWETIVSALERNRLAAEQRDFLRRQDASEYYTLWVHQIKTPLAALRLLVQENPDVQSRNEMLQELFKTGQYVDMVLGYLRLESMHSDLSPQTLRLQDVVNESVRRVSTLFIHKKGVRLLVEESDLRVTTDSKWLSFVLEQILTNAAKYTPQGSVRIYTQNNTLIVEDTGIGIRAEELPRIFERGFTGFNGRRNSHSTGLGLYLCRQICQNLGHEISITSELGQGTKVCLSFARPRLLMD</sequence>
<evidence type="ECO:0000256" key="7">
    <source>
        <dbReference type="ARBA" id="ARBA00022777"/>
    </source>
</evidence>
<organism evidence="13 14">
    <name type="scientific">Ruthenibacterium intestinale</name>
    <dbReference type="NCBI Taxonomy" id="3133163"/>
    <lineage>
        <taxon>Bacteria</taxon>
        <taxon>Bacillati</taxon>
        <taxon>Bacillota</taxon>
        <taxon>Clostridia</taxon>
        <taxon>Eubacteriales</taxon>
        <taxon>Oscillospiraceae</taxon>
        <taxon>Ruthenibacterium</taxon>
    </lineage>
</organism>
<keyword evidence="6 11" id="KW-0812">Transmembrane</keyword>
<evidence type="ECO:0000256" key="9">
    <source>
        <dbReference type="ARBA" id="ARBA00023012"/>
    </source>
</evidence>
<evidence type="ECO:0000256" key="11">
    <source>
        <dbReference type="SAM" id="Phobius"/>
    </source>
</evidence>
<keyword evidence="8 11" id="KW-1133">Transmembrane helix</keyword>
<dbReference type="InterPro" id="IPR005467">
    <property type="entry name" value="His_kinase_dom"/>
</dbReference>
<feature type="transmembrane region" description="Helical" evidence="11">
    <location>
        <begin position="12"/>
        <end position="38"/>
    </location>
</feature>
<dbReference type="EC" id="2.7.13.3" evidence="3"/>
<dbReference type="RefSeq" id="WP_349216759.1">
    <property type="nucleotide sequence ID" value="NZ_JBBMFA010000104.1"/>
</dbReference>
<feature type="transmembrane region" description="Helical" evidence="11">
    <location>
        <begin position="44"/>
        <end position="65"/>
    </location>
</feature>
<dbReference type="Gene3D" id="3.30.565.10">
    <property type="entry name" value="Histidine kinase-like ATPase, C-terminal domain"/>
    <property type="match status" value="1"/>
</dbReference>
<dbReference type="PANTHER" id="PTHR45453:SF2">
    <property type="entry name" value="HISTIDINE KINASE"/>
    <property type="match status" value="1"/>
</dbReference>
<dbReference type="SUPFAM" id="SSF55874">
    <property type="entry name" value="ATPase domain of HSP90 chaperone/DNA topoisomerase II/histidine kinase"/>
    <property type="match status" value="1"/>
</dbReference>
<keyword evidence="4" id="KW-1003">Cell membrane</keyword>
<dbReference type="PROSITE" id="PS50109">
    <property type="entry name" value="HIS_KIN"/>
    <property type="match status" value="1"/>
</dbReference>
<dbReference type="EMBL" id="JBBMFA010000104">
    <property type="protein sequence ID" value="MEQ2521250.1"/>
    <property type="molecule type" value="Genomic_DNA"/>
</dbReference>
<dbReference type="InterPro" id="IPR036890">
    <property type="entry name" value="HATPase_C_sf"/>
</dbReference>
<dbReference type="InterPro" id="IPR003594">
    <property type="entry name" value="HATPase_dom"/>
</dbReference>
<evidence type="ECO:0000256" key="6">
    <source>
        <dbReference type="ARBA" id="ARBA00022692"/>
    </source>
</evidence>
<feature type="domain" description="Histidine kinase" evidence="12">
    <location>
        <begin position="130"/>
        <end position="332"/>
    </location>
</feature>
<dbReference type="InterPro" id="IPR050351">
    <property type="entry name" value="BphY/WalK/GraS-like"/>
</dbReference>
<evidence type="ECO:0000256" key="8">
    <source>
        <dbReference type="ARBA" id="ARBA00022989"/>
    </source>
</evidence>
<comment type="catalytic activity">
    <reaction evidence="1">
        <text>ATP + protein L-histidine = ADP + protein N-phospho-L-histidine.</text>
        <dbReference type="EC" id="2.7.13.3"/>
    </reaction>
</comment>
<comment type="subcellular location">
    <subcellularLocation>
        <location evidence="2">Cell membrane</location>
        <topology evidence="2">Multi-pass membrane protein</topology>
    </subcellularLocation>
</comment>
<dbReference type="Pfam" id="PF02518">
    <property type="entry name" value="HATPase_c"/>
    <property type="match status" value="1"/>
</dbReference>
<dbReference type="PRINTS" id="PR00344">
    <property type="entry name" value="BCTRLSENSOR"/>
</dbReference>
<dbReference type="Proteomes" id="UP001477672">
    <property type="component" value="Unassembled WGS sequence"/>
</dbReference>
<gene>
    <name evidence="13" type="ORF">WMO24_12535</name>
</gene>
<dbReference type="InterPro" id="IPR004358">
    <property type="entry name" value="Sig_transdc_His_kin-like_C"/>
</dbReference>
<keyword evidence="7 13" id="KW-0418">Kinase</keyword>
<accession>A0ABV1GHF7</accession>
<evidence type="ECO:0000313" key="14">
    <source>
        <dbReference type="Proteomes" id="UP001477672"/>
    </source>
</evidence>
<keyword evidence="5 13" id="KW-0808">Transferase</keyword>
<evidence type="ECO:0000313" key="13">
    <source>
        <dbReference type="EMBL" id="MEQ2521250.1"/>
    </source>
</evidence>
<keyword evidence="14" id="KW-1185">Reference proteome</keyword>
<keyword evidence="10 11" id="KW-0472">Membrane</keyword>
<dbReference type="PANTHER" id="PTHR45453">
    <property type="entry name" value="PHOSPHATE REGULON SENSOR PROTEIN PHOR"/>
    <property type="match status" value="1"/>
</dbReference>
<dbReference type="GO" id="GO:0004673">
    <property type="term" value="F:protein histidine kinase activity"/>
    <property type="evidence" value="ECO:0007669"/>
    <property type="project" value="UniProtKB-EC"/>
</dbReference>
<protein>
    <recommendedName>
        <fullName evidence="3">histidine kinase</fullName>
        <ecNumber evidence="3">2.7.13.3</ecNumber>
    </recommendedName>
</protein>